<accession>A0A6S7K136</accession>
<dbReference type="GO" id="GO:0032465">
    <property type="term" value="P:regulation of cytokinesis"/>
    <property type="evidence" value="ECO:0007669"/>
    <property type="project" value="InterPro"/>
</dbReference>
<name>A0A6S7K136_PARCT</name>
<evidence type="ECO:0000313" key="1">
    <source>
        <dbReference type="EMBL" id="CAB4039036.1"/>
    </source>
</evidence>
<dbReference type="EMBL" id="CACRXK020024879">
    <property type="protein sequence ID" value="CAB4039036.1"/>
    <property type="molecule type" value="Genomic_DNA"/>
</dbReference>
<feature type="non-terminal residue" evidence="1">
    <location>
        <position position="1"/>
    </location>
</feature>
<dbReference type="OrthoDB" id="2196114at2759"/>
<proteinExistence type="predicted"/>
<dbReference type="GO" id="GO:0006915">
    <property type="term" value="P:apoptotic process"/>
    <property type="evidence" value="ECO:0007669"/>
    <property type="project" value="InterPro"/>
</dbReference>
<dbReference type="Pfam" id="PF12356">
    <property type="entry name" value="BIRC6"/>
    <property type="match status" value="1"/>
</dbReference>
<dbReference type="InterPro" id="IPR022103">
    <property type="entry name" value="BIRC6"/>
</dbReference>
<dbReference type="Proteomes" id="UP001152795">
    <property type="component" value="Unassembled WGS sequence"/>
</dbReference>
<organism evidence="1 2">
    <name type="scientific">Paramuricea clavata</name>
    <name type="common">Red gorgonian</name>
    <name type="synonym">Violescent sea-whip</name>
    <dbReference type="NCBI Taxonomy" id="317549"/>
    <lineage>
        <taxon>Eukaryota</taxon>
        <taxon>Metazoa</taxon>
        <taxon>Cnidaria</taxon>
        <taxon>Anthozoa</taxon>
        <taxon>Octocorallia</taxon>
        <taxon>Malacalcyonacea</taxon>
        <taxon>Plexauridae</taxon>
        <taxon>Paramuricea</taxon>
    </lineage>
</organism>
<comment type="caution">
    <text evidence="1">The sequence shown here is derived from an EMBL/GenBank/DDBJ whole genome shotgun (WGS) entry which is preliminary data.</text>
</comment>
<evidence type="ECO:0000313" key="2">
    <source>
        <dbReference type="Proteomes" id="UP001152795"/>
    </source>
</evidence>
<protein>
    <submittedName>
        <fullName evidence="1">Baculoviral IAP repeat-containing 6</fullName>
    </submittedName>
</protein>
<sequence>AVRLRFHRPRDSDTLGLNRIEILGTSFYGPLPAIQPVLHSQKASLNWSRALDYCLRRSHSLSSLVLETLSNTEGILNVLLKILWTFPSSNLKSCVEFILIKFASSSTHVCTHLLNHLLYGGADLAGSLGVSHSSNSENELLYQLGIIQDDQTWERLKPLCEWLLYAEGQANMERPQSGNAGSNLIPKIRTTAAVIWLIKDDPVLCDHLQALITEEKFRRIYEWSQRVLDIPMLKLTLDHLICALCYVIRPYFQCLLNLSGPSIDQSEGKTNYSALTTLARASHSSPGAKDLLESTILQKVVENVEKSCRKFMKGSKKVSSSTQLSDKSSPNSLEALEKLLEFLTLCLGHHQLKDWLGSEEGSSFWQSLLSFLTDCHSRVSTRDPSRVFTRDTSRVSVCPRVLASLQTTSLRYFKTCVSGHLRNQQNLARVLFELLARESDDVKPKTLSGFLRRLVLELLLDDDHMTLAVTCSNITSQSVVTSPGNASQSPLWHPRFGTSNSCKLVSVRTNTKGQEILNTMVVNPLQQLQSLSSGVNDTAQKTSETLQDLAELFEFGDLSKHEAFTLTSSAFNVKHKRDKKKEEGTSNEGTGVNPNPDVKLPIENWLCCKDGPLAEIPLPKDITVSQIMQTVVEYGQGMGTICLRLDIRSPMDRNTSIPSEKSCDMISQKSVSTLLEVFSELGGLALIANHLPPRFSLDMSSDSNRTATSLYNPVVVTSLVPGYSLMGFTMFLRLPGYASILLENQQNACYMLRLILGVDDSGDG</sequence>
<reference evidence="1" key="1">
    <citation type="submission" date="2020-04" db="EMBL/GenBank/DDBJ databases">
        <authorList>
            <person name="Alioto T."/>
            <person name="Alioto T."/>
            <person name="Gomez Garrido J."/>
        </authorList>
    </citation>
    <scope>NUCLEOTIDE SEQUENCE</scope>
    <source>
        <strain evidence="1">A484AB</strain>
    </source>
</reference>
<dbReference type="GO" id="GO:0004842">
    <property type="term" value="F:ubiquitin-protein transferase activity"/>
    <property type="evidence" value="ECO:0007669"/>
    <property type="project" value="InterPro"/>
</dbReference>
<feature type="non-terminal residue" evidence="1">
    <location>
        <position position="764"/>
    </location>
</feature>
<gene>
    <name evidence="1" type="ORF">PACLA_8A050245</name>
</gene>
<keyword evidence="2" id="KW-1185">Reference proteome</keyword>
<dbReference type="AlphaFoldDB" id="A0A6S7K136"/>